<dbReference type="WBParaSite" id="PDA_v2.g578.t1">
    <property type="protein sequence ID" value="PDA_v2.g578.t1"/>
    <property type="gene ID" value="PDA_v2.g578"/>
</dbReference>
<sequence length="248" mass="25933">MEADIQPKRIRTKPKHAALEGERTEEDIEPKKVHPKIKHVLLETKTTKEGIEPKRTQSKRKSPKPSTVKPSATTTRPPNSKSTTASEPIPFDSERFGDRTAEHDRLEGTKMEGEKADLQKVSDNKRSSGPQKKQLPSKSQQQLKPVVEEPVPFDTERFSGKIGDAKFLRQKTGGAHRRIEGSGLGGLGSGSGGNLGSFGMNSGFGIGGGGGGGGGSGGGLFGMTSGSGVSGIPGIGSIGMSSGFGIGK</sequence>
<name>A0A914QVD8_9BILA</name>
<evidence type="ECO:0000313" key="2">
    <source>
        <dbReference type="Proteomes" id="UP000887578"/>
    </source>
</evidence>
<protein>
    <submittedName>
        <fullName evidence="3">Uncharacterized protein</fullName>
    </submittedName>
</protein>
<dbReference type="AlphaFoldDB" id="A0A914QVD8"/>
<keyword evidence="2" id="KW-1185">Reference proteome</keyword>
<reference evidence="3" key="1">
    <citation type="submission" date="2022-11" db="UniProtKB">
        <authorList>
            <consortium name="WormBaseParasite"/>
        </authorList>
    </citation>
    <scope>IDENTIFICATION</scope>
</reference>
<evidence type="ECO:0000256" key="1">
    <source>
        <dbReference type="SAM" id="MobiDB-lite"/>
    </source>
</evidence>
<dbReference type="Proteomes" id="UP000887578">
    <property type="component" value="Unplaced"/>
</dbReference>
<evidence type="ECO:0000313" key="3">
    <source>
        <dbReference type="WBParaSite" id="PDA_v2.g578.t1"/>
    </source>
</evidence>
<proteinExistence type="predicted"/>
<feature type="compositionally biased region" description="Basic and acidic residues" evidence="1">
    <location>
        <begin position="40"/>
        <end position="55"/>
    </location>
</feature>
<feature type="region of interest" description="Disordered" evidence="1">
    <location>
        <begin position="1"/>
        <end position="158"/>
    </location>
</feature>
<feature type="compositionally biased region" description="Polar residues" evidence="1">
    <location>
        <begin position="64"/>
        <end position="86"/>
    </location>
</feature>
<feature type="compositionally biased region" description="Basic and acidic residues" evidence="1">
    <location>
        <begin position="92"/>
        <end position="126"/>
    </location>
</feature>
<organism evidence="2 3">
    <name type="scientific">Panagrolaimus davidi</name>
    <dbReference type="NCBI Taxonomy" id="227884"/>
    <lineage>
        <taxon>Eukaryota</taxon>
        <taxon>Metazoa</taxon>
        <taxon>Ecdysozoa</taxon>
        <taxon>Nematoda</taxon>
        <taxon>Chromadorea</taxon>
        <taxon>Rhabditida</taxon>
        <taxon>Tylenchina</taxon>
        <taxon>Panagrolaimomorpha</taxon>
        <taxon>Panagrolaimoidea</taxon>
        <taxon>Panagrolaimidae</taxon>
        <taxon>Panagrolaimus</taxon>
    </lineage>
</organism>
<accession>A0A914QVD8</accession>
<feature type="compositionally biased region" description="Low complexity" evidence="1">
    <location>
        <begin position="127"/>
        <end position="145"/>
    </location>
</feature>